<comment type="caution">
    <text evidence="1">The sequence shown here is derived from an EMBL/GenBank/DDBJ whole genome shotgun (WGS) entry which is preliminary data.</text>
</comment>
<dbReference type="RefSeq" id="WP_193864701.1">
    <property type="nucleotide sequence ID" value="NZ_JADEYR010000001.1"/>
</dbReference>
<name>A0ABR9VXR7_9MICO</name>
<dbReference type="Proteomes" id="UP000644727">
    <property type="component" value="Unassembled WGS sequence"/>
</dbReference>
<gene>
    <name evidence="1" type="ORF">IOE58_01710</name>
</gene>
<protein>
    <recommendedName>
        <fullName evidence="3">Fis family transcriptional regulator</fullName>
    </recommendedName>
</protein>
<organism evidence="1 2">
    <name type="scientific">Brachybacterium epidermidis</name>
    <dbReference type="NCBI Taxonomy" id="2781983"/>
    <lineage>
        <taxon>Bacteria</taxon>
        <taxon>Bacillati</taxon>
        <taxon>Actinomycetota</taxon>
        <taxon>Actinomycetes</taxon>
        <taxon>Micrococcales</taxon>
        <taxon>Dermabacteraceae</taxon>
        <taxon>Brachybacterium</taxon>
    </lineage>
</organism>
<keyword evidence="2" id="KW-1185">Reference proteome</keyword>
<proteinExistence type="predicted"/>
<sequence>MRFERIFDDLEGQFAHHERQEMRAVSEDLTRAERAQLTLYDRLRGSDGAVLTLHLGTSTLVRGAVELVGDGWVVLREASRAGMLLVPVRRIALVEGLPGRARPGRTEAVRELPLGALLRRIARDRATVRAETAAGTLVGRISAVGADAFDLQTIPTGESSAVPGSGRVTVVIDALTVMRIG</sequence>
<reference evidence="1 2" key="1">
    <citation type="submission" date="2020-10" db="EMBL/GenBank/DDBJ databases">
        <title>Draft genome and description of Brachybacterium epidermidis sp nov.</title>
        <authorList>
            <person name="Boxberger M."/>
            <person name="La Scola B."/>
        </authorList>
    </citation>
    <scope>NUCLEOTIDE SEQUENCE [LARGE SCALE GENOMIC DNA]</scope>
    <source>
        <strain evidence="1 2">Marseille-Q2903</strain>
    </source>
</reference>
<evidence type="ECO:0000313" key="1">
    <source>
        <dbReference type="EMBL" id="MBE9402969.1"/>
    </source>
</evidence>
<accession>A0ABR9VXR7</accession>
<evidence type="ECO:0000313" key="2">
    <source>
        <dbReference type="Proteomes" id="UP000644727"/>
    </source>
</evidence>
<dbReference type="EMBL" id="JADEYR010000001">
    <property type="protein sequence ID" value="MBE9402969.1"/>
    <property type="molecule type" value="Genomic_DNA"/>
</dbReference>
<evidence type="ECO:0008006" key="3">
    <source>
        <dbReference type="Google" id="ProtNLM"/>
    </source>
</evidence>